<protein>
    <submittedName>
        <fullName evidence="2">Uncharacterized protein</fullName>
    </submittedName>
</protein>
<comment type="caution">
    <text evidence="2">The sequence shown here is derived from an EMBL/GenBank/DDBJ whole genome shotgun (WGS) entry which is preliminary data.</text>
</comment>
<evidence type="ECO:0000313" key="3">
    <source>
        <dbReference type="Proteomes" id="UP000027936"/>
    </source>
</evidence>
<gene>
    <name evidence="2" type="ORF">M670_00485</name>
</gene>
<dbReference type="AlphaFoldDB" id="A0A072NRW7"/>
<sequence length="261" mass="30208">MKKDPFENIKRIHDMFERINRPILQLQQLQSISQPAIDIAHQMESLHLKLAPFFTEIRLAQESISPAVESILRTQAIMNNDIANLAASVKESARFQIEQWESTLEMIANISVPNIEIPNIIYPRIQELASSIVDIIPEEFKADAIPQTPSEKTDKPLITWQDLLNFLIFVLSVFQVIQGMQDNVNDQKHNQEILIEMKKQTELQEKQLEIEQQRLELDKEQVQKYGHLEKELNDLLETIKPLIPENLNDLEDDGKNPESVD</sequence>
<organism evidence="2 3">
    <name type="scientific">Schinkia azotoformans MEV2011</name>
    <dbReference type="NCBI Taxonomy" id="1348973"/>
    <lineage>
        <taxon>Bacteria</taxon>
        <taxon>Bacillati</taxon>
        <taxon>Bacillota</taxon>
        <taxon>Bacilli</taxon>
        <taxon>Bacillales</taxon>
        <taxon>Bacillaceae</taxon>
        <taxon>Calidifontibacillus/Schinkia group</taxon>
        <taxon>Schinkia</taxon>
    </lineage>
</organism>
<feature type="coiled-coil region" evidence="1">
    <location>
        <begin position="194"/>
        <end position="223"/>
    </location>
</feature>
<reference evidence="2 3" key="1">
    <citation type="submission" date="2014-04" db="EMBL/GenBank/DDBJ databases">
        <title>Draft genome sequence of Bacillus azotoformans MEV2011, a (co-) denitrifying strain unable to grow in the presence of oxygen.</title>
        <authorList>
            <person name="Nielsen M."/>
            <person name="Schreiber L."/>
            <person name="Finster K."/>
            <person name="Schramm A."/>
        </authorList>
    </citation>
    <scope>NUCLEOTIDE SEQUENCE [LARGE SCALE GENOMIC DNA]</scope>
    <source>
        <strain evidence="2 3">MEV2011</strain>
    </source>
</reference>
<accession>A0A072NRW7</accession>
<dbReference type="EMBL" id="JJRY01000001">
    <property type="protein sequence ID" value="KEF40459.1"/>
    <property type="molecule type" value="Genomic_DNA"/>
</dbReference>
<dbReference type="Proteomes" id="UP000027936">
    <property type="component" value="Unassembled WGS sequence"/>
</dbReference>
<evidence type="ECO:0000256" key="1">
    <source>
        <dbReference type="SAM" id="Coils"/>
    </source>
</evidence>
<name>A0A072NRW7_SCHAZ</name>
<dbReference type="RefSeq" id="WP_035192891.1">
    <property type="nucleotide sequence ID" value="NZ_JJRY01000001.1"/>
</dbReference>
<dbReference type="PATRIC" id="fig|1348973.3.peg.472"/>
<proteinExistence type="predicted"/>
<keyword evidence="1" id="KW-0175">Coiled coil</keyword>
<evidence type="ECO:0000313" key="2">
    <source>
        <dbReference type="EMBL" id="KEF40459.1"/>
    </source>
</evidence>